<sequence>MGKAMPARERLISAASLLFYQKGYNTTGINEVIENANVAKASLYAHFRTKDDLLLAYLKRKENNFFIDLQNFVEMRVQGRDQIICLFDYLLEVYRDTDFRGSWSTNALAEISKDNEKLRKEIADFKERFRSYIKNLVKENLYRDDAHSIANKVYILFEGATTESYLHDASWPIMEAKDLVKTMI</sequence>
<keyword evidence="8" id="KW-1185">Reference proteome</keyword>
<accession>A0A6M0CGV8</accession>
<keyword evidence="2 4" id="KW-0238">DNA-binding</keyword>
<evidence type="ECO:0000313" key="8">
    <source>
        <dbReference type="Proteomes" id="UP000474296"/>
    </source>
</evidence>
<organism evidence="7 8">
    <name type="scientific">Spongiivirga citrea</name>
    <dbReference type="NCBI Taxonomy" id="1481457"/>
    <lineage>
        <taxon>Bacteria</taxon>
        <taxon>Pseudomonadati</taxon>
        <taxon>Bacteroidota</taxon>
        <taxon>Flavobacteriia</taxon>
        <taxon>Flavobacteriales</taxon>
        <taxon>Flavobacteriaceae</taxon>
        <taxon>Spongiivirga</taxon>
    </lineage>
</organism>
<dbReference type="GO" id="GO:0003677">
    <property type="term" value="F:DNA binding"/>
    <property type="evidence" value="ECO:0007669"/>
    <property type="project" value="UniProtKB-UniRule"/>
</dbReference>
<dbReference type="SUPFAM" id="SSF46689">
    <property type="entry name" value="Homeodomain-like"/>
    <property type="match status" value="1"/>
</dbReference>
<dbReference type="Gene3D" id="1.10.357.10">
    <property type="entry name" value="Tetracycline Repressor, domain 2"/>
    <property type="match status" value="1"/>
</dbReference>
<feature type="coiled-coil region" evidence="5">
    <location>
        <begin position="108"/>
        <end position="135"/>
    </location>
</feature>
<feature type="DNA-binding region" description="H-T-H motif" evidence="4">
    <location>
        <begin position="28"/>
        <end position="47"/>
    </location>
</feature>
<dbReference type="SUPFAM" id="SSF48498">
    <property type="entry name" value="Tetracyclin repressor-like, C-terminal domain"/>
    <property type="match status" value="1"/>
</dbReference>
<feature type="domain" description="HTH tetR-type" evidence="6">
    <location>
        <begin position="5"/>
        <end position="65"/>
    </location>
</feature>
<dbReference type="PROSITE" id="PS50977">
    <property type="entry name" value="HTH_TETR_2"/>
    <property type="match status" value="1"/>
</dbReference>
<dbReference type="InterPro" id="IPR009057">
    <property type="entry name" value="Homeodomain-like_sf"/>
</dbReference>
<protein>
    <submittedName>
        <fullName evidence="7">TetR family transcriptional regulator</fullName>
    </submittedName>
</protein>
<dbReference type="InterPro" id="IPR036271">
    <property type="entry name" value="Tet_transcr_reg_TetR-rel_C_sf"/>
</dbReference>
<evidence type="ECO:0000256" key="1">
    <source>
        <dbReference type="ARBA" id="ARBA00023015"/>
    </source>
</evidence>
<dbReference type="AlphaFoldDB" id="A0A6M0CGV8"/>
<evidence type="ECO:0000256" key="2">
    <source>
        <dbReference type="ARBA" id="ARBA00023125"/>
    </source>
</evidence>
<name>A0A6M0CGV8_9FLAO</name>
<dbReference type="PANTHER" id="PTHR47506">
    <property type="entry name" value="TRANSCRIPTIONAL REGULATORY PROTEIN"/>
    <property type="match status" value="1"/>
</dbReference>
<keyword evidence="1" id="KW-0805">Transcription regulation</keyword>
<gene>
    <name evidence="7" type="ORF">GWK10_08035</name>
</gene>
<keyword evidence="5" id="KW-0175">Coiled coil</keyword>
<dbReference type="Proteomes" id="UP000474296">
    <property type="component" value="Unassembled WGS sequence"/>
</dbReference>
<evidence type="ECO:0000256" key="4">
    <source>
        <dbReference type="PROSITE-ProRule" id="PRU00335"/>
    </source>
</evidence>
<dbReference type="PANTHER" id="PTHR47506:SF6">
    <property type="entry name" value="HTH-TYPE TRANSCRIPTIONAL REPRESSOR NEMR"/>
    <property type="match status" value="1"/>
</dbReference>
<dbReference type="EMBL" id="JAABOQ010000003">
    <property type="protein sequence ID" value="NER17156.1"/>
    <property type="molecule type" value="Genomic_DNA"/>
</dbReference>
<dbReference type="Pfam" id="PF00440">
    <property type="entry name" value="TetR_N"/>
    <property type="match status" value="1"/>
</dbReference>
<dbReference type="PRINTS" id="PR00455">
    <property type="entry name" value="HTHTETR"/>
</dbReference>
<keyword evidence="3" id="KW-0804">Transcription</keyword>
<evidence type="ECO:0000256" key="5">
    <source>
        <dbReference type="SAM" id="Coils"/>
    </source>
</evidence>
<evidence type="ECO:0000313" key="7">
    <source>
        <dbReference type="EMBL" id="NER17156.1"/>
    </source>
</evidence>
<evidence type="ECO:0000259" key="6">
    <source>
        <dbReference type="PROSITE" id="PS50977"/>
    </source>
</evidence>
<dbReference type="RefSeq" id="WP_164031357.1">
    <property type="nucleotide sequence ID" value="NZ_JAABOQ010000003.1"/>
</dbReference>
<proteinExistence type="predicted"/>
<evidence type="ECO:0000256" key="3">
    <source>
        <dbReference type="ARBA" id="ARBA00023163"/>
    </source>
</evidence>
<comment type="caution">
    <text evidence="7">The sequence shown here is derived from an EMBL/GenBank/DDBJ whole genome shotgun (WGS) entry which is preliminary data.</text>
</comment>
<dbReference type="InterPro" id="IPR001647">
    <property type="entry name" value="HTH_TetR"/>
</dbReference>
<reference evidence="7 8" key="1">
    <citation type="submission" date="2020-01" db="EMBL/GenBank/DDBJ databases">
        <title>Spongiivirga citrea KCTC 32990T.</title>
        <authorList>
            <person name="Wang G."/>
        </authorList>
    </citation>
    <scope>NUCLEOTIDE SEQUENCE [LARGE SCALE GENOMIC DNA]</scope>
    <source>
        <strain evidence="7 8">KCTC 32990</strain>
    </source>
</reference>